<proteinExistence type="predicted"/>
<dbReference type="EMBL" id="JAWDGP010004235">
    <property type="protein sequence ID" value="KAK3766372.1"/>
    <property type="molecule type" value="Genomic_DNA"/>
</dbReference>
<name>A0AAE0ZBK1_9GAST</name>
<organism evidence="1 2">
    <name type="scientific">Elysia crispata</name>
    <name type="common">lettuce slug</name>
    <dbReference type="NCBI Taxonomy" id="231223"/>
    <lineage>
        <taxon>Eukaryota</taxon>
        <taxon>Metazoa</taxon>
        <taxon>Spiralia</taxon>
        <taxon>Lophotrochozoa</taxon>
        <taxon>Mollusca</taxon>
        <taxon>Gastropoda</taxon>
        <taxon>Heterobranchia</taxon>
        <taxon>Euthyneura</taxon>
        <taxon>Panpulmonata</taxon>
        <taxon>Sacoglossa</taxon>
        <taxon>Placobranchoidea</taxon>
        <taxon>Plakobranchidae</taxon>
        <taxon>Elysia</taxon>
    </lineage>
</organism>
<evidence type="ECO:0000313" key="1">
    <source>
        <dbReference type="EMBL" id="KAK3766372.1"/>
    </source>
</evidence>
<dbReference type="Proteomes" id="UP001283361">
    <property type="component" value="Unassembled WGS sequence"/>
</dbReference>
<reference evidence="1" key="1">
    <citation type="journal article" date="2023" name="G3 (Bethesda)">
        <title>A reference genome for the long-term kleptoplast-retaining sea slug Elysia crispata morphotype clarki.</title>
        <authorList>
            <person name="Eastman K.E."/>
            <person name="Pendleton A.L."/>
            <person name="Shaikh M.A."/>
            <person name="Suttiyut T."/>
            <person name="Ogas R."/>
            <person name="Tomko P."/>
            <person name="Gavelis G."/>
            <person name="Widhalm J.R."/>
            <person name="Wisecaver J.H."/>
        </authorList>
    </citation>
    <scope>NUCLEOTIDE SEQUENCE</scope>
    <source>
        <strain evidence="1">ECLA1</strain>
    </source>
</reference>
<evidence type="ECO:0000313" key="2">
    <source>
        <dbReference type="Proteomes" id="UP001283361"/>
    </source>
</evidence>
<gene>
    <name evidence="1" type="ORF">RRG08_044556</name>
</gene>
<comment type="caution">
    <text evidence="1">The sequence shown here is derived from an EMBL/GenBank/DDBJ whole genome shotgun (WGS) entry which is preliminary data.</text>
</comment>
<accession>A0AAE0ZBK1</accession>
<keyword evidence="2" id="KW-1185">Reference proteome</keyword>
<protein>
    <submittedName>
        <fullName evidence="1">Uncharacterized protein</fullName>
    </submittedName>
</protein>
<dbReference type="AlphaFoldDB" id="A0AAE0ZBK1"/>
<sequence>MSCLLAAAETKDSRAKINVTSNGATDSFWTHSRSTCSPSFYTDIMKLEVAYLVAMVAMATVVADPMKKRFLDATSPKDTFDGYASGVDFDTAVNALIPYIHSDMTIAACVIACQGAASYVLGPAAILSGFLCPPLCDEGLKRLEEQVG</sequence>